<dbReference type="InterPro" id="IPR009075">
    <property type="entry name" value="AcylCo_DH/oxidase_C"/>
</dbReference>
<dbReference type="OrthoDB" id="9765339at2"/>
<evidence type="ECO:0000256" key="6">
    <source>
        <dbReference type="ARBA" id="ARBA00023002"/>
    </source>
</evidence>
<dbReference type="Gene3D" id="1.10.540.10">
    <property type="entry name" value="Acyl-CoA dehydrogenase/oxidase, N-terminal domain"/>
    <property type="match status" value="1"/>
</dbReference>
<evidence type="ECO:0000259" key="8">
    <source>
        <dbReference type="Pfam" id="PF00441"/>
    </source>
</evidence>
<dbReference type="AlphaFoldDB" id="A0A1X0Y696"/>
<evidence type="ECO:0000256" key="3">
    <source>
        <dbReference type="ARBA" id="ARBA00011881"/>
    </source>
</evidence>
<dbReference type="PROSITE" id="PS00072">
    <property type="entry name" value="ACYL_COA_DH_1"/>
    <property type="match status" value="1"/>
</dbReference>
<dbReference type="InterPro" id="IPR006091">
    <property type="entry name" value="Acyl-CoA_Oxase/DH_mid-dom"/>
</dbReference>
<organism evidence="11 12">
    <name type="scientific">Geothermobacter hydrogeniphilus</name>
    <dbReference type="NCBI Taxonomy" id="1969733"/>
    <lineage>
        <taxon>Bacteria</taxon>
        <taxon>Pseudomonadati</taxon>
        <taxon>Thermodesulfobacteriota</taxon>
        <taxon>Desulfuromonadia</taxon>
        <taxon>Desulfuromonadales</taxon>
        <taxon>Geothermobacteraceae</taxon>
        <taxon>Geothermobacter</taxon>
    </lineage>
</organism>
<dbReference type="InterPro" id="IPR036250">
    <property type="entry name" value="AcylCo_DH-like_C"/>
</dbReference>
<evidence type="ECO:0000313" key="11">
    <source>
        <dbReference type="EMBL" id="ORJ60574.1"/>
    </source>
</evidence>
<evidence type="ECO:0000313" key="12">
    <source>
        <dbReference type="Proteomes" id="UP000193136"/>
    </source>
</evidence>
<evidence type="ECO:0000256" key="4">
    <source>
        <dbReference type="ARBA" id="ARBA00022630"/>
    </source>
</evidence>
<gene>
    <name evidence="11" type="ORF">B5V00_06985</name>
</gene>
<dbReference type="InterPro" id="IPR037069">
    <property type="entry name" value="AcylCoA_DH/ox_N_sf"/>
</dbReference>
<evidence type="ECO:0000256" key="5">
    <source>
        <dbReference type="ARBA" id="ARBA00022827"/>
    </source>
</evidence>
<comment type="caution">
    <text evidence="11">The sequence shown here is derived from an EMBL/GenBank/DDBJ whole genome shotgun (WGS) entry which is preliminary data.</text>
</comment>
<dbReference type="PIRSF" id="PIRSF016578">
    <property type="entry name" value="HsaA"/>
    <property type="match status" value="1"/>
</dbReference>
<keyword evidence="12" id="KW-1185">Reference proteome</keyword>
<dbReference type="Gene3D" id="2.40.110.10">
    <property type="entry name" value="Butyryl-CoA Dehydrogenase, subunit A, domain 2"/>
    <property type="match status" value="1"/>
</dbReference>
<proteinExistence type="inferred from homology"/>
<comment type="cofactor">
    <cofactor evidence="1 7">
        <name>FAD</name>
        <dbReference type="ChEBI" id="CHEBI:57692"/>
    </cofactor>
</comment>
<dbReference type="InterPro" id="IPR013786">
    <property type="entry name" value="AcylCoA_DH/ox_N"/>
</dbReference>
<dbReference type="GO" id="GO:0050660">
    <property type="term" value="F:flavin adenine dinucleotide binding"/>
    <property type="evidence" value="ECO:0007669"/>
    <property type="project" value="InterPro"/>
</dbReference>
<dbReference type="Proteomes" id="UP000193136">
    <property type="component" value="Unassembled WGS sequence"/>
</dbReference>
<name>A0A1X0Y696_9BACT</name>
<dbReference type="STRING" id="1969733.B5V00_06985"/>
<dbReference type="PROSITE" id="PS00073">
    <property type="entry name" value="ACYL_COA_DH_2"/>
    <property type="match status" value="1"/>
</dbReference>
<dbReference type="PANTHER" id="PTHR43884:SF12">
    <property type="entry name" value="ISOVALERYL-COA DEHYDROGENASE, MITOCHONDRIAL-RELATED"/>
    <property type="match status" value="1"/>
</dbReference>
<dbReference type="SUPFAM" id="SSF56645">
    <property type="entry name" value="Acyl-CoA dehydrogenase NM domain-like"/>
    <property type="match status" value="1"/>
</dbReference>
<dbReference type="RefSeq" id="WP_085010055.1">
    <property type="nucleotide sequence ID" value="NZ_NAAD01000007.1"/>
</dbReference>
<dbReference type="FunFam" id="2.40.110.10:FF:000001">
    <property type="entry name" value="Acyl-CoA dehydrogenase, mitochondrial"/>
    <property type="match status" value="1"/>
</dbReference>
<comment type="subunit">
    <text evidence="3">Homotetramer.</text>
</comment>
<dbReference type="EMBL" id="NAAD01000007">
    <property type="protein sequence ID" value="ORJ60574.1"/>
    <property type="molecule type" value="Genomic_DNA"/>
</dbReference>
<evidence type="ECO:0000256" key="7">
    <source>
        <dbReference type="RuleBase" id="RU362125"/>
    </source>
</evidence>
<feature type="domain" description="Acyl-CoA dehydrogenase/oxidase C-terminal" evidence="8">
    <location>
        <begin position="226"/>
        <end position="374"/>
    </location>
</feature>
<dbReference type="Pfam" id="PF00441">
    <property type="entry name" value="Acyl-CoA_dh_1"/>
    <property type="match status" value="1"/>
</dbReference>
<dbReference type="GO" id="GO:0003995">
    <property type="term" value="F:acyl-CoA dehydrogenase activity"/>
    <property type="evidence" value="ECO:0007669"/>
    <property type="project" value="InterPro"/>
</dbReference>
<dbReference type="InterPro" id="IPR006089">
    <property type="entry name" value="Acyl-CoA_DH_CS"/>
</dbReference>
<dbReference type="PANTHER" id="PTHR43884">
    <property type="entry name" value="ACYL-COA DEHYDROGENASE"/>
    <property type="match status" value="1"/>
</dbReference>
<feature type="domain" description="Acyl-CoA oxidase/dehydrogenase middle" evidence="9">
    <location>
        <begin position="120"/>
        <end position="214"/>
    </location>
</feature>
<sequence length="377" mass="41144">MFELSDEQRLIQQTAREFAEREIWPEAARCDQEKCFPQEIAAKARELGLFNLTVPEEYGGPGLGALELALVTEQLAWGCVGLGGGISLNNLPADVLLVSGNAEQKREYLGRLITSEYGSYAVTEPGAGSDVAGISTRAVRDGDGYLLNGSKVWISNAPLAGFFTVLAKTDPEAGYRGLSFFLVERDSPGLEVGNPLPKLGQNAVPAAEVFFNDVRVPREALLGNEGDGFKIAMQVFDRSRPMVAAFAVGLMQRCLDVSLAYARERKTMGQAIIHHQAIGHKLAEMEMRLQAARLMTYQAAWLLDAGKRNTLQAACAKAFAADAAMWVATETLQIFGGYGYSPEFPAEKLFRDAKVLQIYEGTSEIQRNIIARELGNR</sequence>
<dbReference type="Pfam" id="PF02771">
    <property type="entry name" value="Acyl-CoA_dh_N"/>
    <property type="match status" value="1"/>
</dbReference>
<comment type="similarity">
    <text evidence="2 7">Belongs to the acyl-CoA dehydrogenase family.</text>
</comment>
<keyword evidence="4 7" id="KW-0285">Flavoprotein</keyword>
<dbReference type="InterPro" id="IPR046373">
    <property type="entry name" value="Acyl-CoA_Oxase/DH_mid-dom_sf"/>
</dbReference>
<feature type="domain" description="Acyl-CoA dehydrogenase/oxidase N-terminal" evidence="10">
    <location>
        <begin position="5"/>
        <end position="116"/>
    </location>
</feature>
<protein>
    <submittedName>
        <fullName evidence="11">Acyl-CoA dehydrogenase</fullName>
    </submittedName>
</protein>
<dbReference type="Pfam" id="PF02770">
    <property type="entry name" value="Acyl-CoA_dh_M"/>
    <property type="match status" value="1"/>
</dbReference>
<evidence type="ECO:0000259" key="10">
    <source>
        <dbReference type="Pfam" id="PF02771"/>
    </source>
</evidence>
<evidence type="ECO:0000256" key="1">
    <source>
        <dbReference type="ARBA" id="ARBA00001974"/>
    </source>
</evidence>
<dbReference type="FunFam" id="1.20.140.10:FF:000011">
    <property type="entry name" value="Medium-chain specific acyl-CoA dehydrogenase, mitochondrial"/>
    <property type="match status" value="1"/>
</dbReference>
<reference evidence="11 12" key="1">
    <citation type="submission" date="2017-03" db="EMBL/GenBank/DDBJ databases">
        <title>Genome sequence of Geothermobacter sp. EPR-M, Deep-Sea Iron Reducer.</title>
        <authorList>
            <person name="Tully B."/>
            <person name="Savalia P."/>
            <person name="Abuyen K."/>
            <person name="Baughan C."/>
            <person name="Romero E."/>
            <person name="Ronkowski C."/>
            <person name="Torres B."/>
            <person name="Tremblay J."/>
            <person name="Trujillo A."/>
            <person name="Tyler M."/>
            <person name="Perez-Rodriguez I."/>
            <person name="Amend J."/>
        </authorList>
    </citation>
    <scope>NUCLEOTIDE SEQUENCE [LARGE SCALE GENOMIC DNA]</scope>
    <source>
        <strain evidence="11 12">EPR-M</strain>
    </source>
</reference>
<keyword evidence="6 7" id="KW-0560">Oxidoreductase</keyword>
<evidence type="ECO:0000259" key="9">
    <source>
        <dbReference type="Pfam" id="PF02770"/>
    </source>
</evidence>
<dbReference type="InterPro" id="IPR009100">
    <property type="entry name" value="AcylCoA_DH/oxidase_NM_dom_sf"/>
</dbReference>
<accession>A0A1X0Y696</accession>
<dbReference type="SUPFAM" id="SSF47203">
    <property type="entry name" value="Acyl-CoA dehydrogenase C-terminal domain-like"/>
    <property type="match status" value="1"/>
</dbReference>
<dbReference type="Gene3D" id="1.20.140.10">
    <property type="entry name" value="Butyryl-CoA Dehydrogenase, subunit A, domain 3"/>
    <property type="match status" value="1"/>
</dbReference>
<keyword evidence="5 7" id="KW-0274">FAD</keyword>
<evidence type="ECO:0000256" key="2">
    <source>
        <dbReference type="ARBA" id="ARBA00009347"/>
    </source>
</evidence>